<dbReference type="EMBL" id="GBRH01232990">
    <property type="protein sequence ID" value="JAD64905.1"/>
    <property type="molecule type" value="Transcribed_RNA"/>
</dbReference>
<reference evidence="1" key="2">
    <citation type="journal article" date="2015" name="Data Brief">
        <title>Shoot transcriptome of the giant reed, Arundo donax.</title>
        <authorList>
            <person name="Barrero R.A."/>
            <person name="Guerrero F.D."/>
            <person name="Moolhuijzen P."/>
            <person name="Goolsby J.A."/>
            <person name="Tidwell J."/>
            <person name="Bellgard S.E."/>
            <person name="Bellgard M.I."/>
        </authorList>
    </citation>
    <scope>NUCLEOTIDE SEQUENCE</scope>
    <source>
        <tissue evidence="1">Shoot tissue taken approximately 20 cm above the soil surface</tissue>
    </source>
</reference>
<proteinExistence type="predicted"/>
<accession>A0A0A9BUQ6</accession>
<protein>
    <submittedName>
        <fullName evidence="1">Uncharacterized protein</fullName>
    </submittedName>
</protein>
<evidence type="ECO:0000313" key="1">
    <source>
        <dbReference type="EMBL" id="JAD64905.1"/>
    </source>
</evidence>
<sequence>MNSITLDYFASCRNSNMLKNAWKYKAEVVYGCLSNFNRVVRLQTRKHRVAI</sequence>
<name>A0A0A9BUQ6_ARUDO</name>
<reference evidence="1" key="1">
    <citation type="submission" date="2014-09" db="EMBL/GenBank/DDBJ databases">
        <authorList>
            <person name="Magalhaes I.L.F."/>
            <person name="Oliveira U."/>
            <person name="Santos F.R."/>
            <person name="Vidigal T.H.D.A."/>
            <person name="Brescovit A.D."/>
            <person name="Santos A.J."/>
        </authorList>
    </citation>
    <scope>NUCLEOTIDE SEQUENCE</scope>
    <source>
        <tissue evidence="1">Shoot tissue taken approximately 20 cm above the soil surface</tissue>
    </source>
</reference>
<organism evidence="1">
    <name type="scientific">Arundo donax</name>
    <name type="common">Giant reed</name>
    <name type="synonym">Donax arundinaceus</name>
    <dbReference type="NCBI Taxonomy" id="35708"/>
    <lineage>
        <taxon>Eukaryota</taxon>
        <taxon>Viridiplantae</taxon>
        <taxon>Streptophyta</taxon>
        <taxon>Embryophyta</taxon>
        <taxon>Tracheophyta</taxon>
        <taxon>Spermatophyta</taxon>
        <taxon>Magnoliopsida</taxon>
        <taxon>Liliopsida</taxon>
        <taxon>Poales</taxon>
        <taxon>Poaceae</taxon>
        <taxon>PACMAD clade</taxon>
        <taxon>Arundinoideae</taxon>
        <taxon>Arundineae</taxon>
        <taxon>Arundo</taxon>
    </lineage>
</organism>
<dbReference type="AlphaFoldDB" id="A0A0A9BUQ6"/>